<name>A0ABU9HUE3_9FLAO</name>
<comment type="caution">
    <text evidence="2">The sequence shown here is derived from an EMBL/GenBank/DDBJ whole genome shotgun (WGS) entry which is preliminary data.</text>
</comment>
<proteinExistence type="predicted"/>
<feature type="chain" id="PRO_5046356116" evidence="1">
    <location>
        <begin position="19"/>
        <end position="1005"/>
    </location>
</feature>
<protein>
    <submittedName>
        <fullName evidence="2">T9SS sorting signal type C domain-containing protein</fullName>
    </submittedName>
</protein>
<dbReference type="EMBL" id="JBBYHR010000003">
    <property type="protein sequence ID" value="MEL1243785.1"/>
    <property type="molecule type" value="Genomic_DNA"/>
</dbReference>
<evidence type="ECO:0000313" key="3">
    <source>
        <dbReference type="Proteomes" id="UP001464555"/>
    </source>
</evidence>
<keyword evidence="1" id="KW-0732">Signal</keyword>
<evidence type="ECO:0000313" key="2">
    <source>
        <dbReference type="EMBL" id="MEL1243785.1"/>
    </source>
</evidence>
<organism evidence="2 3">
    <name type="scientific">Flavobacterium arundinis</name>
    <dbReference type="NCBI Taxonomy" id="3139143"/>
    <lineage>
        <taxon>Bacteria</taxon>
        <taxon>Pseudomonadati</taxon>
        <taxon>Bacteroidota</taxon>
        <taxon>Flavobacteriia</taxon>
        <taxon>Flavobacteriales</taxon>
        <taxon>Flavobacteriaceae</taxon>
        <taxon>Flavobacterium</taxon>
    </lineage>
</organism>
<dbReference type="RefSeq" id="WP_341696104.1">
    <property type="nucleotide sequence ID" value="NZ_JBBYHR010000003.1"/>
</dbReference>
<accession>A0ABU9HUE3</accession>
<gene>
    <name evidence="2" type="ORF">AAEO56_05885</name>
</gene>
<sequence>MKKILLLLILFAANGIFAQSAGFNNTFIVFSINGNGNLYYDLNGNTSNYDFNNATIGTFCQGSANGMVFKGAEHNIYKCGGCDLTSTRLYYRIYLNGTTPGNFVSNTIGYTSGFNNGCGGQDQMWSNVGYNTNLLAGLGAGNYTMEVYSDATVTCSGGTVYAGNNGANYKAYFTISAASAGGSISGNQTLCSGSSPTNLVLSGHTGSVTKWQRSTSSDFTSGVTDISNTTTTLTGASVGALTATTYFRAVVTSGVCSSANSSVATITVSPASAGGSISGNQTLCSGSTPADLTLSGHTGSVTKWQRSTSSDFTSGVTDISNTTTTLTGASVGALTATTYFRAVVTSGVCASANSSVATITVNPPSAGGQVSGNYEFCTMDNSGTLTLSGHTGSIVKWQSSAVSDFSAAISDISNTGTTLNFTDIAQTTYYRAIVKSGNCPEATSGSVVVILNDNVWNGAAGNSDWNDAGNWSCGEVPTEFENAVITAASSQPDISGNSTASAASLTILDGADVVVRSGSNLIVTNDVVVEEEGSLTIENNGNLLQVNDVDNTGAITVAKNSAPLFRLDYAMWSSPVGGETLAGFSPQTLSNRFYRYNPLSDEYATMPGTTTFAEGAGYLIRVANTHPAFVNAQTPGTSWQGTFTGTPNNGDVNVAVTPQQSGVSQGYNAVGNPYPSPINIFAFYAANTGTIADGSALYFWRKKNDASTSYYARVTKLAYTANTGNAWGDAGGTAFNGAPNTWVINPGQGFIVQATGSTVHFNNGMRTAVNNGQIFRTAQDESQIAVSRLWLNLSGQDSFSQAAIGYTDMTTLGLDYGWDGKAFVNDGDLTLFSLAGEETLGIQARPSFDASDVVPMGYQATTAGSYTIAIDHMDGVFETGQDVYLQDTLLNITHDLKQGGYAFTTEAGITTGRFNILYAQPLSTDNPVLDSNSVIVYKEGNSININSGTVDMTGLSVYDTRGRLLYSAKDINAATTVINGLTAEKQVLIINIATTKGDVSRKFVY</sequence>
<dbReference type="Proteomes" id="UP001464555">
    <property type="component" value="Unassembled WGS sequence"/>
</dbReference>
<keyword evidence="3" id="KW-1185">Reference proteome</keyword>
<evidence type="ECO:0000256" key="1">
    <source>
        <dbReference type="SAM" id="SignalP"/>
    </source>
</evidence>
<dbReference type="NCBIfam" id="NF033708">
    <property type="entry name" value="T9SS_Cterm_ChiA"/>
    <property type="match status" value="1"/>
</dbReference>
<reference evidence="2 3" key="1">
    <citation type="submission" date="2024-04" db="EMBL/GenBank/DDBJ databases">
        <title>Flavobacterium sp. DGU11 16S ribosomal RNA gene Genome sequencing and assembly.</title>
        <authorList>
            <person name="Park S."/>
        </authorList>
    </citation>
    <scope>NUCLEOTIDE SEQUENCE [LARGE SCALE GENOMIC DNA]</scope>
    <source>
        <strain evidence="2 3">DGU11</strain>
    </source>
</reference>
<feature type="signal peptide" evidence="1">
    <location>
        <begin position="1"/>
        <end position="18"/>
    </location>
</feature>